<proteinExistence type="predicted"/>
<reference evidence="2" key="1">
    <citation type="submission" date="2015-07" db="EMBL/GenBank/DDBJ databases">
        <authorList>
            <person name="Teixeira M.M."/>
            <person name="Souza R.C."/>
            <person name="Almeida L.G."/>
            <person name="Vicente V.A."/>
            <person name="de Hoog S."/>
            <person name="Bocca A.L."/>
            <person name="de Almeida S.R."/>
            <person name="Vasconcelos A.T."/>
            <person name="Felipe M.S."/>
        </authorList>
    </citation>
    <scope>NUCLEOTIDE SEQUENCE [LARGE SCALE GENOMIC DNA]</scope>
    <source>
        <strain evidence="2">KSF</strain>
    </source>
</reference>
<comment type="caution">
    <text evidence="1">The sequence shown here is derived from an EMBL/GenBank/DDBJ whole genome shotgun (WGS) entry which is preliminary data.</text>
</comment>
<dbReference type="OrthoDB" id="10564347at2759"/>
<evidence type="ECO:0000313" key="2">
    <source>
        <dbReference type="Proteomes" id="UP000094526"/>
    </source>
</evidence>
<dbReference type="Proteomes" id="UP000094526">
    <property type="component" value="Unassembled WGS sequence"/>
</dbReference>
<organism evidence="1 2">
    <name type="scientific">Cladophialophora carrionii</name>
    <dbReference type="NCBI Taxonomy" id="86049"/>
    <lineage>
        <taxon>Eukaryota</taxon>
        <taxon>Fungi</taxon>
        <taxon>Dikarya</taxon>
        <taxon>Ascomycota</taxon>
        <taxon>Pezizomycotina</taxon>
        <taxon>Eurotiomycetes</taxon>
        <taxon>Chaetothyriomycetidae</taxon>
        <taxon>Chaetothyriales</taxon>
        <taxon>Herpotrichiellaceae</taxon>
        <taxon>Cladophialophora</taxon>
    </lineage>
</organism>
<sequence>MQPVRLRGTAHEDHIPAAQRQLNVPRLQLRLALPGRFMLHQEISPSAKRERSDRRVFPQEALVIAVERNAITSRGVIIHQTEIICRVGVRFRDPAQQVQALWDRARSASVLVPWHRPVRVRGFDDSGAIVDEPARRVETEHGREARRVDHRLLAKALDGVADTVEEELRAQKVEYLSLDGFGDKGLEIQQVEVWLVLDFTALNCNQEFEFRRDMWW</sequence>
<dbReference type="EMBL" id="LGRB01000011">
    <property type="protein sequence ID" value="OCT48890.1"/>
    <property type="molecule type" value="Genomic_DNA"/>
</dbReference>
<evidence type="ECO:0000313" key="1">
    <source>
        <dbReference type="EMBL" id="OCT48890.1"/>
    </source>
</evidence>
<accession>A0A1C1CK67</accession>
<gene>
    <name evidence="1" type="ORF">CLCR_05158</name>
</gene>
<name>A0A1C1CK67_9EURO</name>
<dbReference type="VEuPathDB" id="FungiDB:CLCR_05158"/>
<keyword evidence="2" id="KW-1185">Reference proteome</keyword>
<protein>
    <submittedName>
        <fullName evidence="1">Uncharacterized protein</fullName>
    </submittedName>
</protein>
<dbReference type="AlphaFoldDB" id="A0A1C1CK67"/>